<feature type="transmembrane region" description="Helical" evidence="1">
    <location>
        <begin position="76"/>
        <end position="98"/>
    </location>
</feature>
<keyword evidence="1" id="KW-0472">Membrane</keyword>
<evidence type="ECO:0000313" key="3">
    <source>
        <dbReference type="Proteomes" id="UP000245802"/>
    </source>
</evidence>
<name>A0A2Z3HEW4_9BACT</name>
<dbReference type="KEGG" id="gog:C1280_33790"/>
<protein>
    <submittedName>
        <fullName evidence="2">Uncharacterized protein</fullName>
    </submittedName>
</protein>
<dbReference type="AlphaFoldDB" id="A0A2Z3HEW4"/>
<dbReference type="EMBL" id="CP025958">
    <property type="protein sequence ID" value="AWM41485.1"/>
    <property type="molecule type" value="Genomic_DNA"/>
</dbReference>
<dbReference type="Proteomes" id="UP000245802">
    <property type="component" value="Chromosome"/>
</dbReference>
<accession>A0A2Z3HEW4</accession>
<evidence type="ECO:0000313" key="2">
    <source>
        <dbReference type="EMBL" id="AWM41485.1"/>
    </source>
</evidence>
<keyword evidence="1" id="KW-1133">Transmembrane helix</keyword>
<gene>
    <name evidence="2" type="ORF">C1280_33790</name>
</gene>
<proteinExistence type="predicted"/>
<reference evidence="2 3" key="1">
    <citation type="submission" date="2018-01" db="EMBL/GenBank/DDBJ databases">
        <title>G. obscuriglobus.</title>
        <authorList>
            <person name="Franke J."/>
            <person name="Blomberg W."/>
            <person name="Selmecki A."/>
        </authorList>
    </citation>
    <scope>NUCLEOTIDE SEQUENCE [LARGE SCALE GENOMIC DNA]</scope>
    <source>
        <strain evidence="2 3">DSM 5831</strain>
    </source>
</reference>
<keyword evidence="1" id="KW-0812">Transmembrane</keyword>
<keyword evidence="3" id="KW-1185">Reference proteome</keyword>
<sequence>MISLWLLTPWQLGVILSVLPSSNFPGDYPPLSPDPSVRFRPPGVPFGFVFPVAMFFLAIANVALTMTAARAGVKWGLDGVLAMTVVWLGAATALGFALRTRPELEMDKERREITWRPNAVWSKPVVLPFAAIVDIRVELKSGRGFYAPVITWRTNKGAARTTWLPMGADRKRVEEVVARLRTGTYGTTAAQYRVD</sequence>
<feature type="transmembrane region" description="Helical" evidence="1">
    <location>
        <begin position="44"/>
        <end position="64"/>
    </location>
</feature>
<organism evidence="2 3">
    <name type="scientific">Gemmata obscuriglobus</name>
    <dbReference type="NCBI Taxonomy" id="114"/>
    <lineage>
        <taxon>Bacteria</taxon>
        <taxon>Pseudomonadati</taxon>
        <taxon>Planctomycetota</taxon>
        <taxon>Planctomycetia</taxon>
        <taxon>Gemmatales</taxon>
        <taxon>Gemmataceae</taxon>
        <taxon>Gemmata</taxon>
    </lineage>
</organism>
<evidence type="ECO:0000256" key="1">
    <source>
        <dbReference type="SAM" id="Phobius"/>
    </source>
</evidence>